<dbReference type="Pfam" id="PF00732">
    <property type="entry name" value="GMC_oxred_N"/>
    <property type="match status" value="1"/>
</dbReference>
<evidence type="ECO:0000256" key="1">
    <source>
        <dbReference type="ARBA" id="ARBA00000920"/>
    </source>
</evidence>
<feature type="binding site" evidence="14">
    <location>
        <begin position="266"/>
        <end position="281"/>
    </location>
    <ligand>
        <name>FAD</name>
        <dbReference type="ChEBI" id="CHEBI:57692"/>
    </ligand>
</feature>
<evidence type="ECO:0000256" key="9">
    <source>
        <dbReference type="ARBA" id="ARBA00022989"/>
    </source>
</evidence>
<dbReference type="InterPro" id="IPR036188">
    <property type="entry name" value="FAD/NAD-bd_sf"/>
</dbReference>
<organism evidence="18 19">
    <name type="scientific">Cuscuta australis</name>
    <dbReference type="NCBI Taxonomy" id="267555"/>
    <lineage>
        <taxon>Eukaryota</taxon>
        <taxon>Viridiplantae</taxon>
        <taxon>Streptophyta</taxon>
        <taxon>Embryophyta</taxon>
        <taxon>Tracheophyta</taxon>
        <taxon>Spermatophyta</taxon>
        <taxon>Magnoliopsida</taxon>
        <taxon>eudicotyledons</taxon>
        <taxon>Gunneridae</taxon>
        <taxon>Pentapetalae</taxon>
        <taxon>asterids</taxon>
        <taxon>lamiids</taxon>
        <taxon>Solanales</taxon>
        <taxon>Convolvulaceae</taxon>
        <taxon>Cuscuteae</taxon>
        <taxon>Cuscuta</taxon>
        <taxon>Cuscuta subgen. Grammica</taxon>
        <taxon>Cuscuta sect. Cleistogrammica</taxon>
    </lineage>
</organism>
<feature type="region of interest" description="Disordered" evidence="15">
    <location>
        <begin position="182"/>
        <end position="213"/>
    </location>
</feature>
<dbReference type="GO" id="GO:0046577">
    <property type="term" value="F:long-chain-alcohol oxidase activity"/>
    <property type="evidence" value="ECO:0007669"/>
    <property type="project" value="UniProtKB-EC"/>
</dbReference>
<dbReference type="PANTHER" id="PTHR46056:SF4">
    <property type="entry name" value="LONG-CHAIN-ALCOHOL OXIDASE FAO4A"/>
    <property type="match status" value="1"/>
</dbReference>
<evidence type="ECO:0000256" key="10">
    <source>
        <dbReference type="ARBA" id="ARBA00023002"/>
    </source>
</evidence>
<evidence type="ECO:0000313" key="18">
    <source>
        <dbReference type="EMBL" id="RAL53174.1"/>
    </source>
</evidence>
<evidence type="ECO:0000256" key="5">
    <source>
        <dbReference type="ARBA" id="ARBA00013125"/>
    </source>
</evidence>
<dbReference type="PANTHER" id="PTHR46056">
    <property type="entry name" value="LONG-CHAIN-ALCOHOL OXIDASE"/>
    <property type="match status" value="1"/>
</dbReference>
<dbReference type="Proteomes" id="UP000249390">
    <property type="component" value="Unassembled WGS sequence"/>
</dbReference>
<dbReference type="EC" id="1.1.3.20" evidence="5 12"/>
<keyword evidence="6" id="KW-0285">Flavoprotein</keyword>
<dbReference type="GO" id="GO:0016020">
    <property type="term" value="C:membrane"/>
    <property type="evidence" value="ECO:0007669"/>
    <property type="project" value="UniProtKB-SubCell"/>
</dbReference>
<dbReference type="PIRSF" id="PIRSF028937">
    <property type="entry name" value="Lg_Ch_AO"/>
    <property type="match status" value="1"/>
</dbReference>
<dbReference type="InterPro" id="IPR000172">
    <property type="entry name" value="GMC_OxRdtase_N"/>
</dbReference>
<sequence>MMRSNKSGKAGESNGGGLCFPPRSSLSPAQMAALSTIADTILPSVEGGDGGEDSVKEFFRTSASMAGTPQHVVWMISERMEHPKLWLCCLALWLLSTRIGTLVMCGRASLSKDFPFLQSFPHISPQKREEIVRSWSCSSIKLLRILFMSMKILVLLTFFTQVNEKNGNLSWKAIDYTGPPHPTWKSNRSSMKTTEDDNHMSPEQEQEQRHKRDEDPIVLGSLHRGIIDPTREPTEQVLHRLLKMEFPISLNPKKKKPQDPTFVVECDAVVVGSGSGGGVIAGVLANAGHKVLVLEKGKYFARSGLSLLEGPTLDQMYLGNGLLATTDMDVLVLAGATVGGGSTINWSASIETPPHVLKEWKEVHKLQIFESEAYKQAMVTVSSKMGVQSEEVQDEGFHNTVLRKGCEELGYPVETIPRNTPQDHYCGWCGFGCKDGKKKGTAETWLVDMVDSGNGVILPGCEALRVSHHKNNGKKKKKRRADGVVFAFRKRNGVKEIWMVKSKVTVVAGGAICTPSLLKNSGLKNRNIGRNLHLHPVVFAWGYFPDTPPSSSSSPETWPEAQKKGYQGGIMTAMSKVVANFEESGYGAIIQTPSLHPGIFSAVMPWTSGADIKTRMRRFSRTAVLFALARDRTTSGKVDSPSSITYKIEETEKETLRNGLDRLLRILEAAGAEEIGTCNREGKTLKVNRAAGGREEFEAFVAAESSRDLGDLSTLIGSAHQMGSCRMGVDPRSSAVDPTGESWEAEGLFVADSSVFPTALGVNPMLTVQAIAYCTANHVLQALGTR</sequence>
<keyword evidence="7" id="KW-0812">Transmembrane</keyword>
<evidence type="ECO:0000256" key="6">
    <source>
        <dbReference type="ARBA" id="ARBA00022630"/>
    </source>
</evidence>
<dbReference type="EMBL" id="NQVE01000027">
    <property type="protein sequence ID" value="RAL53174.1"/>
    <property type="molecule type" value="Genomic_DNA"/>
</dbReference>
<feature type="domain" description="Glucose-methanol-choline oxidoreductase C-terminal" evidence="17">
    <location>
        <begin position="643"/>
        <end position="772"/>
    </location>
</feature>
<keyword evidence="11 12" id="KW-0472">Membrane</keyword>
<evidence type="ECO:0000256" key="3">
    <source>
        <dbReference type="ARBA" id="ARBA00004370"/>
    </source>
</evidence>
<evidence type="ECO:0000256" key="7">
    <source>
        <dbReference type="ARBA" id="ARBA00022692"/>
    </source>
</evidence>
<keyword evidence="19" id="KW-1185">Reference proteome</keyword>
<dbReference type="SUPFAM" id="SSF51905">
    <property type="entry name" value="FAD/NAD(P)-binding domain"/>
    <property type="match status" value="1"/>
</dbReference>
<evidence type="ECO:0000256" key="14">
    <source>
        <dbReference type="PIRSR" id="PIRSR028937-2"/>
    </source>
</evidence>
<evidence type="ECO:0000256" key="4">
    <source>
        <dbReference type="ARBA" id="ARBA00010790"/>
    </source>
</evidence>
<comment type="subcellular location">
    <subcellularLocation>
        <location evidence="3 12">Membrane</location>
    </subcellularLocation>
</comment>
<evidence type="ECO:0000313" key="19">
    <source>
        <dbReference type="Proteomes" id="UP000249390"/>
    </source>
</evidence>
<dbReference type="InterPro" id="IPR012400">
    <property type="entry name" value="Long_Oxdase"/>
</dbReference>
<evidence type="ECO:0000256" key="2">
    <source>
        <dbReference type="ARBA" id="ARBA00003842"/>
    </source>
</evidence>
<evidence type="ECO:0000256" key="12">
    <source>
        <dbReference type="PIRNR" id="PIRNR028937"/>
    </source>
</evidence>
<feature type="compositionally biased region" description="Basic and acidic residues" evidence="15">
    <location>
        <begin position="193"/>
        <end position="213"/>
    </location>
</feature>
<name>A0A328E586_9ASTE</name>
<accession>A0A328E586</accession>
<keyword evidence="10 12" id="KW-0560">Oxidoreductase</keyword>
<gene>
    <name evidence="18" type="ORF">DM860_006846</name>
</gene>
<dbReference type="InterPro" id="IPR007867">
    <property type="entry name" value="GMC_OxRtase_C"/>
</dbReference>
<evidence type="ECO:0000259" key="17">
    <source>
        <dbReference type="Pfam" id="PF05199"/>
    </source>
</evidence>
<dbReference type="Gene3D" id="3.50.50.60">
    <property type="entry name" value="FAD/NAD(P)-binding domain"/>
    <property type="match status" value="2"/>
</dbReference>
<evidence type="ECO:0000259" key="16">
    <source>
        <dbReference type="Pfam" id="PF00732"/>
    </source>
</evidence>
<reference evidence="18 19" key="1">
    <citation type="submission" date="2018-06" db="EMBL/GenBank/DDBJ databases">
        <title>The Genome of Cuscuta australis (Dodder) Provides Insight into the Evolution of Plant Parasitism.</title>
        <authorList>
            <person name="Liu H."/>
        </authorList>
    </citation>
    <scope>NUCLEOTIDE SEQUENCE [LARGE SCALE GENOMIC DNA]</scope>
    <source>
        <strain evidence="19">cv. Yunnan</strain>
        <tissue evidence="18">Vines</tissue>
    </source>
</reference>
<dbReference type="AlphaFoldDB" id="A0A328E586"/>
<evidence type="ECO:0000256" key="13">
    <source>
        <dbReference type="PIRSR" id="PIRSR028937-1"/>
    </source>
</evidence>
<comment type="catalytic activity">
    <reaction evidence="1 12">
        <text>a long-chain primary fatty alcohol + O2 = a long-chain fatty aldehyde + H2O2</text>
        <dbReference type="Rhea" id="RHEA:22756"/>
        <dbReference type="ChEBI" id="CHEBI:15379"/>
        <dbReference type="ChEBI" id="CHEBI:16240"/>
        <dbReference type="ChEBI" id="CHEBI:17176"/>
        <dbReference type="ChEBI" id="CHEBI:77396"/>
        <dbReference type="EC" id="1.1.3.20"/>
    </reaction>
</comment>
<feature type="active site" description="Proton acceptor" evidence="13">
    <location>
        <position position="720"/>
    </location>
</feature>
<comment type="function">
    <text evidence="2 12">Long-chain fatty alcohol oxidase involved in the omega-oxidation pathway of lipid degradation.</text>
</comment>
<feature type="domain" description="Glucose-methanol-choline oxidoreductase N-terminal" evidence="16">
    <location>
        <begin position="314"/>
        <end position="537"/>
    </location>
</feature>
<dbReference type="Pfam" id="PF05199">
    <property type="entry name" value="GMC_oxred_C"/>
    <property type="match status" value="1"/>
</dbReference>
<protein>
    <recommendedName>
        <fullName evidence="5 12">Long-chain-alcohol oxidase</fullName>
        <ecNumber evidence="5 12">1.1.3.20</ecNumber>
    </recommendedName>
</protein>
<evidence type="ECO:0000256" key="11">
    <source>
        <dbReference type="ARBA" id="ARBA00023136"/>
    </source>
</evidence>
<comment type="similarity">
    <text evidence="4 12">Belongs to the GMC oxidoreductase family.</text>
</comment>
<comment type="caution">
    <text evidence="18">The sequence shown here is derived from an EMBL/GenBank/DDBJ whole genome shotgun (WGS) entry which is preliminary data.</text>
</comment>
<proteinExistence type="inferred from homology"/>
<keyword evidence="8 14" id="KW-0274">FAD</keyword>
<dbReference type="GO" id="GO:0050660">
    <property type="term" value="F:flavin adenine dinucleotide binding"/>
    <property type="evidence" value="ECO:0007669"/>
    <property type="project" value="InterPro"/>
</dbReference>
<evidence type="ECO:0000256" key="15">
    <source>
        <dbReference type="SAM" id="MobiDB-lite"/>
    </source>
</evidence>
<keyword evidence="9" id="KW-1133">Transmembrane helix</keyword>
<evidence type="ECO:0000256" key="8">
    <source>
        <dbReference type="ARBA" id="ARBA00022827"/>
    </source>
</evidence>